<proteinExistence type="inferred from homology"/>
<dbReference type="PANTHER" id="PTHR37302">
    <property type="entry name" value="SLR1116 PROTEIN"/>
    <property type="match status" value="1"/>
</dbReference>
<dbReference type="PANTHER" id="PTHR37302:SF3">
    <property type="entry name" value="DAMAGE-INDUCIBLE PROTEIN DINB"/>
    <property type="match status" value="1"/>
</dbReference>
<keyword evidence="2 3" id="KW-0479">Metal-binding</keyword>
<comment type="similarity">
    <text evidence="1">Belongs to the DinB family.</text>
</comment>
<reference evidence="4" key="1">
    <citation type="submission" date="2020-02" db="EMBL/GenBank/DDBJ databases">
        <authorList>
            <person name="Meier V. D."/>
        </authorList>
    </citation>
    <scope>NUCLEOTIDE SEQUENCE</scope>
    <source>
        <strain evidence="4">AVDCRST_MAG86</strain>
    </source>
</reference>
<dbReference type="AlphaFoldDB" id="A0A6J4VTU6"/>
<protein>
    <submittedName>
        <fullName evidence="4">DinB family superfamily</fullName>
    </submittedName>
</protein>
<dbReference type="SUPFAM" id="SSF109854">
    <property type="entry name" value="DinB/YfiT-like putative metalloenzymes"/>
    <property type="match status" value="1"/>
</dbReference>
<dbReference type="InterPro" id="IPR007837">
    <property type="entry name" value="DinB"/>
</dbReference>
<dbReference type="Pfam" id="PF05163">
    <property type="entry name" value="DinB"/>
    <property type="match status" value="1"/>
</dbReference>
<name>A0A6J4VTU6_9DEIN</name>
<feature type="binding site" evidence="3">
    <location>
        <position position="131"/>
    </location>
    <ligand>
        <name>a divalent metal cation</name>
        <dbReference type="ChEBI" id="CHEBI:60240"/>
    </ligand>
</feature>
<dbReference type="Gene3D" id="1.20.120.450">
    <property type="entry name" value="dinb family like domain"/>
    <property type="match status" value="1"/>
</dbReference>
<dbReference type="EMBL" id="CADCWP010000355">
    <property type="protein sequence ID" value="CAA9588063.1"/>
    <property type="molecule type" value="Genomic_DNA"/>
</dbReference>
<dbReference type="InterPro" id="IPR034660">
    <property type="entry name" value="DinB/YfiT-like"/>
</dbReference>
<feature type="binding site" evidence="3">
    <location>
        <position position="127"/>
    </location>
    <ligand>
        <name>a divalent metal cation</name>
        <dbReference type="ChEBI" id="CHEBI:60240"/>
    </ligand>
</feature>
<evidence type="ECO:0000256" key="1">
    <source>
        <dbReference type="ARBA" id="ARBA00008635"/>
    </source>
</evidence>
<sequence length="158" mass="17650">MNQDLRTFYDLTRRTRSGVLDWFDTLPPDVFTTVDESVAHGNLCGVYAHIAECYLWWVGTVGLGKAERDIKARGVDALREAFTEVDATLSEALGTFSALDKPFDWTSPTGKTSRLTRRWLILHPITHEFHHKGQALAVARALGYPHPGNPDTDLVDPS</sequence>
<evidence type="ECO:0000313" key="4">
    <source>
        <dbReference type="EMBL" id="CAA9588063.1"/>
    </source>
</evidence>
<dbReference type="GO" id="GO:0046872">
    <property type="term" value="F:metal ion binding"/>
    <property type="evidence" value="ECO:0007669"/>
    <property type="project" value="UniProtKB-KW"/>
</dbReference>
<organism evidence="4">
    <name type="scientific">uncultured Truepera sp</name>
    <dbReference type="NCBI Taxonomy" id="543023"/>
    <lineage>
        <taxon>Bacteria</taxon>
        <taxon>Thermotogati</taxon>
        <taxon>Deinococcota</taxon>
        <taxon>Deinococci</taxon>
        <taxon>Trueperales</taxon>
        <taxon>Trueperaceae</taxon>
        <taxon>Truepera</taxon>
        <taxon>environmental samples</taxon>
    </lineage>
</organism>
<evidence type="ECO:0000256" key="2">
    <source>
        <dbReference type="ARBA" id="ARBA00022723"/>
    </source>
</evidence>
<evidence type="ECO:0000256" key="3">
    <source>
        <dbReference type="PIRSR" id="PIRSR607837-1"/>
    </source>
</evidence>
<gene>
    <name evidence="4" type="ORF">AVDCRST_MAG86-4216</name>
</gene>
<feature type="binding site" evidence="3">
    <location>
        <position position="49"/>
    </location>
    <ligand>
        <name>a divalent metal cation</name>
        <dbReference type="ChEBI" id="CHEBI:60240"/>
    </ligand>
</feature>
<accession>A0A6J4VTU6</accession>